<evidence type="ECO:0000256" key="3">
    <source>
        <dbReference type="ARBA" id="ARBA00022679"/>
    </source>
</evidence>
<evidence type="ECO:0000313" key="8">
    <source>
        <dbReference type="EMBL" id="CAB0036378.1"/>
    </source>
</evidence>
<dbReference type="GO" id="GO:0004602">
    <property type="term" value="F:glutathione peroxidase activity"/>
    <property type="evidence" value="ECO:0007669"/>
    <property type="project" value="UniProtKB-ARBA"/>
</dbReference>
<evidence type="ECO:0000256" key="5">
    <source>
        <dbReference type="ARBA" id="ARBA00047960"/>
    </source>
</evidence>
<dbReference type="InterPro" id="IPR004045">
    <property type="entry name" value="Glutathione_S-Trfase_N"/>
</dbReference>
<dbReference type="PANTHER" id="PTHR11571:SF224">
    <property type="entry name" value="HEMATOPOIETIC PROSTAGLANDIN D SYNTHASE"/>
    <property type="match status" value="1"/>
</dbReference>
<dbReference type="SUPFAM" id="SSF47616">
    <property type="entry name" value="GST C-terminal domain-like"/>
    <property type="match status" value="1"/>
</dbReference>
<evidence type="ECO:0000256" key="2">
    <source>
        <dbReference type="ARBA" id="ARBA00012452"/>
    </source>
</evidence>
<dbReference type="Proteomes" id="UP000479190">
    <property type="component" value="Unassembled WGS sequence"/>
</dbReference>
<dbReference type="CDD" id="cd03192">
    <property type="entry name" value="GST_C_Sigma_like"/>
    <property type="match status" value="1"/>
</dbReference>
<dbReference type="PROSITE" id="PS50405">
    <property type="entry name" value="GST_CTER"/>
    <property type="match status" value="1"/>
</dbReference>
<dbReference type="EMBL" id="CADCXV010000815">
    <property type="protein sequence ID" value="CAB0036378.1"/>
    <property type="molecule type" value="Genomic_DNA"/>
</dbReference>
<evidence type="ECO:0000259" key="6">
    <source>
        <dbReference type="PROSITE" id="PS50404"/>
    </source>
</evidence>
<organism evidence="8 9">
    <name type="scientific">Trichogramma brassicae</name>
    <dbReference type="NCBI Taxonomy" id="86971"/>
    <lineage>
        <taxon>Eukaryota</taxon>
        <taxon>Metazoa</taxon>
        <taxon>Ecdysozoa</taxon>
        <taxon>Arthropoda</taxon>
        <taxon>Hexapoda</taxon>
        <taxon>Insecta</taxon>
        <taxon>Pterygota</taxon>
        <taxon>Neoptera</taxon>
        <taxon>Endopterygota</taxon>
        <taxon>Hymenoptera</taxon>
        <taxon>Apocrita</taxon>
        <taxon>Proctotrupomorpha</taxon>
        <taxon>Chalcidoidea</taxon>
        <taxon>Trichogrammatidae</taxon>
        <taxon>Trichogramma</taxon>
    </lineage>
</organism>
<evidence type="ECO:0000313" key="9">
    <source>
        <dbReference type="Proteomes" id="UP000479190"/>
    </source>
</evidence>
<dbReference type="OrthoDB" id="414243at2759"/>
<dbReference type="SFLD" id="SFLDG00363">
    <property type="entry name" value="AMPS_(cytGST):_Alpha-__Mu-__Pi"/>
    <property type="match status" value="1"/>
</dbReference>
<comment type="subunit">
    <text evidence="1">Homodimer.</text>
</comment>
<dbReference type="FunFam" id="1.20.1050.10:FF:000030">
    <property type="entry name" value="Glutathione S-transferase S1"/>
    <property type="match status" value="1"/>
</dbReference>
<proteinExistence type="inferred from homology"/>
<dbReference type="FunFam" id="3.40.30.10:FF:000035">
    <property type="entry name" value="hematopoietic prostaglandin D synthase"/>
    <property type="match status" value="1"/>
</dbReference>
<evidence type="ECO:0000259" key="7">
    <source>
        <dbReference type="PROSITE" id="PS50405"/>
    </source>
</evidence>
<evidence type="ECO:0000256" key="4">
    <source>
        <dbReference type="ARBA" id="ARBA00038317"/>
    </source>
</evidence>
<dbReference type="GO" id="GO:0006749">
    <property type="term" value="P:glutathione metabolic process"/>
    <property type="evidence" value="ECO:0007669"/>
    <property type="project" value="TreeGrafter"/>
</dbReference>
<keyword evidence="3" id="KW-0808">Transferase</keyword>
<dbReference type="SFLD" id="SFLDS00019">
    <property type="entry name" value="Glutathione_Transferase_(cytos"/>
    <property type="match status" value="1"/>
</dbReference>
<dbReference type="InterPro" id="IPR004046">
    <property type="entry name" value="GST_C"/>
</dbReference>
<dbReference type="CDD" id="cd03039">
    <property type="entry name" value="GST_N_Sigma_like"/>
    <property type="match status" value="1"/>
</dbReference>
<dbReference type="InterPro" id="IPR010987">
    <property type="entry name" value="Glutathione-S-Trfase_C-like"/>
</dbReference>
<dbReference type="Pfam" id="PF02798">
    <property type="entry name" value="GST_N"/>
    <property type="match status" value="1"/>
</dbReference>
<sequence>MFDYAEDDMSSYKLTYFNIYGLAEPIRFLFNYGGIDFIDERMTEEDWLRLKATMPFGQVPVLEVNGKKINQSTAICRYLAKQVGLTGQDDWENLEIDAVVDTISDLRVKINAAHYEKNAESKAQKLAVAKSTTDLVIDRLNDRVAKNKGHLVNGKLTWADLYFVAQLDLLNARAARDILKNAKNLQELRDKVLALPKIKAWIEKRPKSDY</sequence>
<reference evidence="8 9" key="1">
    <citation type="submission" date="2020-02" db="EMBL/GenBank/DDBJ databases">
        <authorList>
            <person name="Ferguson B K."/>
        </authorList>
    </citation>
    <scope>NUCLEOTIDE SEQUENCE [LARGE SCALE GENOMIC DNA]</scope>
</reference>
<dbReference type="InterPro" id="IPR036249">
    <property type="entry name" value="Thioredoxin-like_sf"/>
</dbReference>
<gene>
    <name evidence="8" type="ORF">TBRA_LOCUS8247</name>
</gene>
<accession>A0A6H5IKY4</accession>
<dbReference type="Gene3D" id="3.40.30.10">
    <property type="entry name" value="Glutaredoxin"/>
    <property type="match status" value="1"/>
</dbReference>
<dbReference type="PANTHER" id="PTHR11571">
    <property type="entry name" value="GLUTATHIONE S-TRANSFERASE"/>
    <property type="match status" value="1"/>
</dbReference>
<comment type="similarity">
    <text evidence="4">Belongs to the GST superfamily. Sigma family.</text>
</comment>
<feature type="domain" description="GST N-terminal" evidence="6">
    <location>
        <begin position="10"/>
        <end position="87"/>
    </location>
</feature>
<name>A0A6H5IKY4_9HYME</name>
<dbReference type="InterPro" id="IPR040079">
    <property type="entry name" value="Glutathione_S-Trfase"/>
</dbReference>
<dbReference type="GO" id="GO:0004364">
    <property type="term" value="F:glutathione transferase activity"/>
    <property type="evidence" value="ECO:0007669"/>
    <property type="project" value="UniProtKB-EC"/>
</dbReference>
<comment type="catalytic activity">
    <reaction evidence="5">
        <text>RX + glutathione = an S-substituted glutathione + a halide anion + H(+)</text>
        <dbReference type="Rhea" id="RHEA:16437"/>
        <dbReference type="ChEBI" id="CHEBI:15378"/>
        <dbReference type="ChEBI" id="CHEBI:16042"/>
        <dbReference type="ChEBI" id="CHEBI:17792"/>
        <dbReference type="ChEBI" id="CHEBI:57925"/>
        <dbReference type="ChEBI" id="CHEBI:90779"/>
        <dbReference type="EC" id="2.5.1.18"/>
    </reaction>
</comment>
<evidence type="ECO:0000256" key="1">
    <source>
        <dbReference type="ARBA" id="ARBA00011738"/>
    </source>
</evidence>
<dbReference type="InterPro" id="IPR050213">
    <property type="entry name" value="GST_superfamily"/>
</dbReference>
<dbReference type="InterPro" id="IPR036282">
    <property type="entry name" value="Glutathione-S-Trfase_C_sf"/>
</dbReference>
<protein>
    <recommendedName>
        <fullName evidence="2">glutathione transferase</fullName>
        <ecNumber evidence="2">2.5.1.18</ecNumber>
    </recommendedName>
</protein>
<dbReference type="AlphaFoldDB" id="A0A6H5IKY4"/>
<dbReference type="PROSITE" id="PS50404">
    <property type="entry name" value="GST_NTER"/>
    <property type="match status" value="1"/>
</dbReference>
<dbReference type="EC" id="2.5.1.18" evidence="2"/>
<dbReference type="Pfam" id="PF14497">
    <property type="entry name" value="GST_C_3"/>
    <property type="match status" value="1"/>
</dbReference>
<dbReference type="SFLD" id="SFLDG01205">
    <property type="entry name" value="AMPS.1"/>
    <property type="match status" value="1"/>
</dbReference>
<dbReference type="Gene3D" id="1.20.1050.10">
    <property type="match status" value="1"/>
</dbReference>
<keyword evidence="9" id="KW-1185">Reference proteome</keyword>
<dbReference type="SUPFAM" id="SSF52833">
    <property type="entry name" value="Thioredoxin-like"/>
    <property type="match status" value="1"/>
</dbReference>
<feature type="domain" description="GST C-terminal" evidence="7">
    <location>
        <begin position="89"/>
        <end position="210"/>
    </location>
</feature>